<dbReference type="PANTHER" id="PTHR10316">
    <property type="entry name" value="MEMBRANE ASSOCIATED GUANYLATE KINASE-RELATED"/>
    <property type="match status" value="1"/>
</dbReference>
<dbReference type="InterPro" id="IPR002048">
    <property type="entry name" value="EF_hand_dom"/>
</dbReference>
<dbReference type="GO" id="GO:0007165">
    <property type="term" value="P:signal transduction"/>
    <property type="evidence" value="ECO:0007669"/>
    <property type="project" value="TreeGrafter"/>
</dbReference>
<dbReference type="CDD" id="cd00201">
    <property type="entry name" value="WW"/>
    <property type="match status" value="4"/>
</dbReference>
<keyword evidence="2" id="KW-0106">Calcium</keyword>
<feature type="domain" description="WW" evidence="4">
    <location>
        <begin position="716"/>
        <end position="749"/>
    </location>
</feature>
<dbReference type="Pfam" id="PF00397">
    <property type="entry name" value="WW"/>
    <property type="match status" value="4"/>
</dbReference>
<dbReference type="Proteomes" id="UP001165082">
    <property type="component" value="Unassembled WGS sequence"/>
</dbReference>
<evidence type="ECO:0000256" key="3">
    <source>
        <dbReference type="SAM" id="MobiDB-lite"/>
    </source>
</evidence>
<evidence type="ECO:0000313" key="6">
    <source>
        <dbReference type="EMBL" id="GMI10360.1"/>
    </source>
</evidence>
<organism evidence="6 7">
    <name type="scientific">Triparma retinervis</name>
    <dbReference type="NCBI Taxonomy" id="2557542"/>
    <lineage>
        <taxon>Eukaryota</taxon>
        <taxon>Sar</taxon>
        <taxon>Stramenopiles</taxon>
        <taxon>Ochrophyta</taxon>
        <taxon>Bolidophyceae</taxon>
        <taxon>Parmales</taxon>
        <taxon>Triparmaceae</taxon>
        <taxon>Triparma</taxon>
    </lineage>
</organism>
<dbReference type="InterPro" id="IPR018247">
    <property type="entry name" value="EF_Hand_1_Ca_BS"/>
</dbReference>
<feature type="domain" description="EF-hand" evidence="5">
    <location>
        <begin position="333"/>
        <end position="368"/>
    </location>
</feature>
<dbReference type="InterPro" id="IPR001202">
    <property type="entry name" value="WW_dom"/>
</dbReference>
<evidence type="ECO:0000259" key="4">
    <source>
        <dbReference type="PROSITE" id="PS50020"/>
    </source>
</evidence>
<dbReference type="PROSITE" id="PS00018">
    <property type="entry name" value="EF_HAND_1"/>
    <property type="match status" value="2"/>
</dbReference>
<feature type="compositionally biased region" description="Acidic residues" evidence="3">
    <location>
        <begin position="488"/>
        <end position="512"/>
    </location>
</feature>
<dbReference type="SMART" id="SM00456">
    <property type="entry name" value="WW"/>
    <property type="match status" value="4"/>
</dbReference>
<feature type="region of interest" description="Disordered" evidence="3">
    <location>
        <begin position="668"/>
        <end position="688"/>
    </location>
</feature>
<dbReference type="SUPFAM" id="SSF51045">
    <property type="entry name" value="WW domain"/>
    <property type="match status" value="4"/>
</dbReference>
<feature type="region of interest" description="Disordered" evidence="3">
    <location>
        <begin position="483"/>
        <end position="512"/>
    </location>
</feature>
<dbReference type="EMBL" id="BRXZ01000371">
    <property type="protein sequence ID" value="GMI10360.1"/>
    <property type="molecule type" value="Genomic_DNA"/>
</dbReference>
<keyword evidence="1" id="KW-0677">Repeat</keyword>
<dbReference type="InterPro" id="IPR036020">
    <property type="entry name" value="WW_dom_sf"/>
</dbReference>
<accession>A0A9W7FDW0</accession>
<feature type="domain" description="WW" evidence="4">
    <location>
        <begin position="588"/>
        <end position="622"/>
    </location>
</feature>
<dbReference type="GO" id="GO:0005737">
    <property type="term" value="C:cytoplasm"/>
    <property type="evidence" value="ECO:0007669"/>
    <property type="project" value="TreeGrafter"/>
</dbReference>
<dbReference type="Gene3D" id="1.10.238.10">
    <property type="entry name" value="EF-hand"/>
    <property type="match status" value="1"/>
</dbReference>
<dbReference type="PROSITE" id="PS50222">
    <property type="entry name" value="EF_HAND_2"/>
    <property type="match status" value="2"/>
</dbReference>
<feature type="compositionally biased region" description="Pro residues" evidence="3">
    <location>
        <begin position="64"/>
        <end position="80"/>
    </location>
</feature>
<dbReference type="Gene3D" id="2.20.70.10">
    <property type="match status" value="4"/>
</dbReference>
<dbReference type="CDD" id="cd00051">
    <property type="entry name" value="EFh"/>
    <property type="match status" value="1"/>
</dbReference>
<gene>
    <name evidence="6" type="ORF">TrRE_jg6693</name>
</gene>
<dbReference type="InterPro" id="IPR011992">
    <property type="entry name" value="EF-hand-dom_pair"/>
</dbReference>
<sequence>MDVSDLCDVGTLKMLGGSAVSKGSARPELLSVMGSLIDHGWVITGSGSNDVFLFEKVFSAETLPPPPPIVETPPLPPPKTPGAGLSKKGPDPVEEEEEDGDGDGDGDDINLSPRISLTNEQETTNFKQKMIFGIVVKKIPHLPTAQSKDVTLRLVGSGRDLQVTWGSKKDGAIKVIDIVDVMASDKLSKKHSDKGKCFTITTSKRTLNLMAGNQKQCFWFIRGFDGLMKDAKTAGSRMKKKRESIIDEDLAAELFGDDGEDGGKEVVDDEDLIQIIKNVEIDGEVKLKRGKTLSDRQLLQIQETFETRQGAASVLQKIVRKMVSNVGEETCDFSPEELLSCFKIFDEDGDGQISTPELRHVLTNLGGLRMSEQECKDIIRRFDRDSDGFIDYKEFALGLLGGMGEERKSMVEEVHKELEAVRGGDGERKEVIKPVHVHREDDVAMNEIIVVVEDSGGVSGGGGGVATVVNGLGGMVLPMRDSYKGGGVDEEEEAVVVEEEEEEEEEEEKEEVLVIEEPRVPVAVEQNAVIEEPHMVVEETLAAAPVVVEKPVVDTTETEEQEEEEEEEDKTKRMHLVGADYNKPVEVTEQPLGWGEIVDETSGQKYWYNYQTGESSWENPEAGAEAKAETTNVGEDNGLPDGWQKVDDPQYGCYYWHTITGETSYELPGEKKEEEGGELPAGWEKVDDPTHGTYYFNSATGETSWEFPAGEGGGDTGLPAGWVEVNDPTHGLYYYQESTGASSYDRPTQ</sequence>
<protein>
    <recommendedName>
        <fullName evidence="8">Calmodulin</fullName>
    </recommendedName>
</protein>
<reference evidence="6" key="1">
    <citation type="submission" date="2022-07" db="EMBL/GenBank/DDBJ databases">
        <title>Genome analysis of Parmales, a sister group of diatoms, reveals the evolutionary specialization of diatoms from phago-mixotrophs to photoautotrophs.</title>
        <authorList>
            <person name="Ban H."/>
            <person name="Sato S."/>
            <person name="Yoshikawa S."/>
            <person name="Kazumasa Y."/>
            <person name="Nakamura Y."/>
            <person name="Ichinomiya M."/>
            <person name="Saitoh K."/>
            <person name="Sato N."/>
            <person name="Blanc-Mathieu R."/>
            <person name="Endo H."/>
            <person name="Kuwata A."/>
            <person name="Ogata H."/>
        </authorList>
    </citation>
    <scope>NUCLEOTIDE SEQUENCE</scope>
</reference>
<keyword evidence="7" id="KW-1185">Reference proteome</keyword>
<dbReference type="SUPFAM" id="SSF47473">
    <property type="entry name" value="EF-hand"/>
    <property type="match status" value="1"/>
</dbReference>
<dbReference type="PANTHER" id="PTHR10316:SF40">
    <property type="entry name" value="LD27118P"/>
    <property type="match status" value="1"/>
</dbReference>
<feature type="region of interest" description="Disordered" evidence="3">
    <location>
        <begin position="553"/>
        <end position="572"/>
    </location>
</feature>
<evidence type="ECO:0000313" key="7">
    <source>
        <dbReference type="Proteomes" id="UP001165082"/>
    </source>
</evidence>
<dbReference type="PROSITE" id="PS50020">
    <property type="entry name" value="WW_DOMAIN_2"/>
    <property type="match status" value="4"/>
</dbReference>
<dbReference type="AlphaFoldDB" id="A0A9W7FDW0"/>
<proteinExistence type="predicted"/>
<evidence type="ECO:0000259" key="5">
    <source>
        <dbReference type="PROSITE" id="PS50222"/>
    </source>
</evidence>
<evidence type="ECO:0000256" key="1">
    <source>
        <dbReference type="ARBA" id="ARBA00022737"/>
    </source>
</evidence>
<name>A0A9W7FDW0_9STRA</name>
<feature type="domain" description="WW" evidence="4">
    <location>
        <begin position="677"/>
        <end position="710"/>
    </location>
</feature>
<comment type="caution">
    <text evidence="6">The sequence shown here is derived from an EMBL/GenBank/DDBJ whole genome shotgun (WGS) entry which is preliminary data.</text>
</comment>
<feature type="region of interest" description="Disordered" evidence="3">
    <location>
        <begin position="64"/>
        <end position="117"/>
    </location>
</feature>
<dbReference type="GO" id="GO:0005509">
    <property type="term" value="F:calcium ion binding"/>
    <property type="evidence" value="ECO:0007669"/>
    <property type="project" value="InterPro"/>
</dbReference>
<evidence type="ECO:0000256" key="2">
    <source>
        <dbReference type="ARBA" id="ARBA00022837"/>
    </source>
</evidence>
<dbReference type="SMART" id="SM00054">
    <property type="entry name" value="EFh"/>
    <property type="match status" value="2"/>
</dbReference>
<dbReference type="Pfam" id="PF13499">
    <property type="entry name" value="EF-hand_7"/>
    <property type="match status" value="1"/>
</dbReference>
<feature type="compositionally biased region" description="Acidic residues" evidence="3">
    <location>
        <begin position="92"/>
        <end position="108"/>
    </location>
</feature>
<feature type="domain" description="EF-hand" evidence="5">
    <location>
        <begin position="370"/>
        <end position="405"/>
    </location>
</feature>
<feature type="region of interest" description="Disordered" evidence="3">
    <location>
        <begin position="617"/>
        <end position="641"/>
    </location>
</feature>
<feature type="domain" description="WW" evidence="4">
    <location>
        <begin position="637"/>
        <end position="670"/>
    </location>
</feature>
<dbReference type="OrthoDB" id="187617at2759"/>
<dbReference type="FunFam" id="1.10.238.10:FF:000003">
    <property type="entry name" value="Calmodulin A"/>
    <property type="match status" value="1"/>
</dbReference>
<dbReference type="PROSITE" id="PS01159">
    <property type="entry name" value="WW_DOMAIN_1"/>
    <property type="match status" value="4"/>
</dbReference>
<evidence type="ECO:0008006" key="8">
    <source>
        <dbReference type="Google" id="ProtNLM"/>
    </source>
</evidence>
<feature type="compositionally biased region" description="Acidic residues" evidence="3">
    <location>
        <begin position="556"/>
        <end position="568"/>
    </location>
</feature>